<dbReference type="EMBL" id="JAUSTI010000004">
    <property type="protein sequence ID" value="MDQ0170540.1"/>
    <property type="molecule type" value="Genomic_DNA"/>
</dbReference>
<keyword evidence="2" id="KW-1185">Reference proteome</keyword>
<dbReference type="PANTHER" id="PTHR34822">
    <property type="entry name" value="GRPB DOMAIN PROTEIN (AFU_ORTHOLOGUE AFUA_1G01530)"/>
    <property type="match status" value="1"/>
</dbReference>
<dbReference type="Gene3D" id="3.30.460.10">
    <property type="entry name" value="Beta Polymerase, domain 2"/>
    <property type="match status" value="1"/>
</dbReference>
<dbReference type="Proteomes" id="UP001233836">
    <property type="component" value="Unassembled WGS sequence"/>
</dbReference>
<dbReference type="InterPro" id="IPR007344">
    <property type="entry name" value="GrpB/CoaE"/>
</dbReference>
<dbReference type="Pfam" id="PF04229">
    <property type="entry name" value="GrpB"/>
    <property type="match status" value="1"/>
</dbReference>
<name>A0ABT9WBP6_9BACL</name>
<dbReference type="PANTHER" id="PTHR34822:SF1">
    <property type="entry name" value="GRPB FAMILY PROTEIN"/>
    <property type="match status" value="1"/>
</dbReference>
<reference evidence="1 2" key="1">
    <citation type="submission" date="2023-07" db="EMBL/GenBank/DDBJ databases">
        <title>Sorghum-associated microbial communities from plants grown in Nebraska, USA.</title>
        <authorList>
            <person name="Schachtman D."/>
        </authorList>
    </citation>
    <scope>NUCLEOTIDE SEQUENCE [LARGE SCALE GENOMIC DNA]</scope>
    <source>
        <strain evidence="1 2">DS1314</strain>
    </source>
</reference>
<accession>A0ABT9WBP6</accession>
<gene>
    <name evidence="1" type="ORF">J2T19_001982</name>
</gene>
<organism evidence="1 2">
    <name type="scientific">Paenibacillus tundrae</name>
    <dbReference type="NCBI Taxonomy" id="528187"/>
    <lineage>
        <taxon>Bacteria</taxon>
        <taxon>Bacillati</taxon>
        <taxon>Bacillota</taxon>
        <taxon>Bacilli</taxon>
        <taxon>Bacillales</taxon>
        <taxon>Paenibacillaceae</taxon>
        <taxon>Paenibacillus</taxon>
    </lineage>
</organism>
<sequence>MSKKTIIIEDYNNAWPEMFSNLKSIIEHRLGDLVLRIEHVGSTAVPGLAAKPIIDIDVVIDSMDVLPDVIQGLESLGYHQTYILQRCIN</sequence>
<protein>
    <submittedName>
        <fullName evidence="1">GrpB-like predicted nucleotidyltransferase (UPF0157 family)</fullName>
    </submittedName>
</protein>
<comment type="caution">
    <text evidence="1">The sequence shown here is derived from an EMBL/GenBank/DDBJ whole genome shotgun (WGS) entry which is preliminary data.</text>
</comment>
<evidence type="ECO:0000313" key="1">
    <source>
        <dbReference type="EMBL" id="MDQ0170540.1"/>
    </source>
</evidence>
<dbReference type="SUPFAM" id="SSF81301">
    <property type="entry name" value="Nucleotidyltransferase"/>
    <property type="match status" value="1"/>
</dbReference>
<evidence type="ECO:0000313" key="2">
    <source>
        <dbReference type="Proteomes" id="UP001233836"/>
    </source>
</evidence>
<dbReference type="InterPro" id="IPR043519">
    <property type="entry name" value="NT_sf"/>
</dbReference>
<proteinExistence type="predicted"/>